<evidence type="ECO:0000256" key="5">
    <source>
        <dbReference type="ARBA" id="ARBA00023306"/>
    </source>
</evidence>
<feature type="compositionally biased region" description="Polar residues" evidence="7">
    <location>
        <begin position="2128"/>
        <end position="2147"/>
    </location>
</feature>
<feature type="compositionally biased region" description="Polar residues" evidence="7">
    <location>
        <begin position="1465"/>
        <end position="1475"/>
    </location>
</feature>
<dbReference type="GO" id="GO:0061775">
    <property type="term" value="F:cohesin loader activity"/>
    <property type="evidence" value="ECO:0007669"/>
    <property type="project" value="InterPro"/>
</dbReference>
<feature type="region of interest" description="Disordered" evidence="7">
    <location>
        <begin position="1030"/>
        <end position="1071"/>
    </location>
</feature>
<protein>
    <recommendedName>
        <fullName evidence="6">Nipped-B protein</fullName>
    </recommendedName>
</protein>
<comment type="similarity">
    <text evidence="2 6">Belongs to the SCC2/Nipped-B family.</text>
</comment>
<dbReference type="Pfam" id="PF12765">
    <property type="entry name" value="Cohesin_HEAT"/>
    <property type="match status" value="1"/>
</dbReference>
<gene>
    <name evidence="9" type="ORF">Pmani_021828</name>
</gene>
<accession>A0AAE1PDB2</accession>
<evidence type="ECO:0000313" key="10">
    <source>
        <dbReference type="Proteomes" id="UP001292094"/>
    </source>
</evidence>
<dbReference type="PANTHER" id="PTHR21704:SF18">
    <property type="entry name" value="NIPPED-B-LIKE PROTEIN"/>
    <property type="match status" value="1"/>
</dbReference>
<feature type="region of interest" description="Disordered" evidence="7">
    <location>
        <begin position="171"/>
        <end position="381"/>
    </location>
</feature>
<reference evidence="9" key="1">
    <citation type="submission" date="2023-11" db="EMBL/GenBank/DDBJ databases">
        <title>Genome assemblies of two species of porcelain crab, Petrolisthes cinctipes and Petrolisthes manimaculis (Anomura: Porcellanidae).</title>
        <authorList>
            <person name="Angst P."/>
        </authorList>
    </citation>
    <scope>NUCLEOTIDE SEQUENCE</scope>
    <source>
        <strain evidence="9">PB745_02</strain>
        <tissue evidence="9">Gill</tissue>
    </source>
</reference>
<evidence type="ECO:0000313" key="9">
    <source>
        <dbReference type="EMBL" id="KAK4306343.1"/>
    </source>
</evidence>
<feature type="region of interest" description="Disordered" evidence="7">
    <location>
        <begin position="2114"/>
        <end position="2147"/>
    </location>
</feature>
<feature type="compositionally biased region" description="Acidic residues" evidence="7">
    <location>
        <begin position="509"/>
        <end position="520"/>
    </location>
</feature>
<feature type="region of interest" description="Disordered" evidence="7">
    <location>
        <begin position="1465"/>
        <end position="1495"/>
    </location>
</feature>
<feature type="compositionally biased region" description="Basic and acidic residues" evidence="7">
    <location>
        <begin position="315"/>
        <end position="341"/>
    </location>
</feature>
<evidence type="ECO:0000256" key="3">
    <source>
        <dbReference type="ARBA" id="ARBA00022737"/>
    </source>
</evidence>
<dbReference type="GO" id="GO:0034087">
    <property type="term" value="P:establishment of mitotic sister chromatid cohesion"/>
    <property type="evidence" value="ECO:0007669"/>
    <property type="project" value="TreeGrafter"/>
</dbReference>
<feature type="compositionally biased region" description="Polar residues" evidence="7">
    <location>
        <begin position="345"/>
        <end position="361"/>
    </location>
</feature>
<feature type="region of interest" description="Disordered" evidence="7">
    <location>
        <begin position="1123"/>
        <end position="1167"/>
    </location>
</feature>
<feature type="compositionally biased region" description="Polar residues" evidence="7">
    <location>
        <begin position="282"/>
        <end position="296"/>
    </location>
</feature>
<dbReference type="CDD" id="cd23958">
    <property type="entry name" value="SCC2"/>
    <property type="match status" value="1"/>
</dbReference>
<dbReference type="EMBL" id="JAWZYT010002148">
    <property type="protein sequence ID" value="KAK4306343.1"/>
    <property type="molecule type" value="Genomic_DNA"/>
</dbReference>
<keyword evidence="10" id="KW-1185">Reference proteome</keyword>
<comment type="caution">
    <text evidence="9">The sequence shown here is derived from an EMBL/GenBank/DDBJ whole genome shotgun (WGS) entry which is preliminary data.</text>
</comment>
<feature type="compositionally biased region" description="Basic and acidic residues" evidence="7">
    <location>
        <begin position="462"/>
        <end position="478"/>
    </location>
</feature>
<feature type="region of interest" description="Disordered" evidence="7">
    <location>
        <begin position="2221"/>
        <end position="2278"/>
    </location>
</feature>
<dbReference type="InterPro" id="IPR026003">
    <property type="entry name" value="Cohesin_HEAT"/>
</dbReference>
<feature type="compositionally biased region" description="Low complexity" evidence="7">
    <location>
        <begin position="1483"/>
        <end position="1495"/>
    </location>
</feature>
<keyword evidence="4 6" id="KW-0539">Nucleus</keyword>
<evidence type="ECO:0000256" key="4">
    <source>
        <dbReference type="ARBA" id="ARBA00023242"/>
    </source>
</evidence>
<feature type="region of interest" description="Disordered" evidence="7">
    <location>
        <begin position="395"/>
        <end position="544"/>
    </location>
</feature>
<dbReference type="InterPro" id="IPR024986">
    <property type="entry name" value="Nipped-B_C"/>
</dbReference>
<dbReference type="Proteomes" id="UP001292094">
    <property type="component" value="Unassembled WGS sequence"/>
</dbReference>
<evidence type="ECO:0000256" key="7">
    <source>
        <dbReference type="SAM" id="MobiDB-lite"/>
    </source>
</evidence>
<feature type="compositionally biased region" description="Basic and acidic residues" evidence="7">
    <location>
        <begin position="889"/>
        <end position="900"/>
    </location>
</feature>
<feature type="compositionally biased region" description="Acidic residues" evidence="7">
    <location>
        <begin position="2264"/>
        <end position="2278"/>
    </location>
</feature>
<dbReference type="GO" id="GO:0090694">
    <property type="term" value="C:Scc2-Scc4 cohesin loading complex"/>
    <property type="evidence" value="ECO:0007669"/>
    <property type="project" value="TreeGrafter"/>
</dbReference>
<name>A0AAE1PDB2_9EUCA</name>
<feature type="region of interest" description="Disordered" evidence="7">
    <location>
        <begin position="873"/>
        <end position="900"/>
    </location>
</feature>
<organism evidence="9 10">
    <name type="scientific">Petrolisthes manimaculis</name>
    <dbReference type="NCBI Taxonomy" id="1843537"/>
    <lineage>
        <taxon>Eukaryota</taxon>
        <taxon>Metazoa</taxon>
        <taxon>Ecdysozoa</taxon>
        <taxon>Arthropoda</taxon>
        <taxon>Crustacea</taxon>
        <taxon>Multicrustacea</taxon>
        <taxon>Malacostraca</taxon>
        <taxon>Eumalacostraca</taxon>
        <taxon>Eucarida</taxon>
        <taxon>Decapoda</taxon>
        <taxon>Pleocyemata</taxon>
        <taxon>Anomura</taxon>
        <taxon>Galatheoidea</taxon>
        <taxon>Porcellanidae</taxon>
        <taxon>Petrolisthes</taxon>
    </lineage>
</organism>
<feature type="compositionally biased region" description="Basic and acidic residues" evidence="7">
    <location>
        <begin position="253"/>
        <end position="262"/>
    </location>
</feature>
<feature type="domain" description="Sister chromatid cohesion C-terminal" evidence="8">
    <location>
        <begin position="1772"/>
        <end position="1952"/>
    </location>
</feature>
<feature type="compositionally biased region" description="Basic and acidic residues" evidence="7">
    <location>
        <begin position="433"/>
        <end position="444"/>
    </location>
</feature>
<feature type="compositionally biased region" description="Acidic residues" evidence="7">
    <location>
        <begin position="1149"/>
        <end position="1165"/>
    </location>
</feature>
<evidence type="ECO:0000256" key="1">
    <source>
        <dbReference type="ARBA" id="ARBA00004123"/>
    </source>
</evidence>
<feature type="compositionally biased region" description="Basic and acidic residues" evidence="7">
    <location>
        <begin position="270"/>
        <end position="281"/>
    </location>
</feature>
<dbReference type="InterPro" id="IPR011989">
    <property type="entry name" value="ARM-like"/>
</dbReference>
<keyword evidence="3 6" id="KW-0677">Repeat</keyword>
<dbReference type="InterPro" id="IPR033031">
    <property type="entry name" value="Scc2/Nipped-B"/>
</dbReference>
<sequence length="2278" mass="257299">MNGEPSTNPQVPVTTLAGISSLTHLLPELPLPSSSVGLGDSRSLLFHPRVAEEARRLLSSQDPALVEQLAASLAATHADHIELKDQYAGTEVNLEIKSAPPLLQGILRCKPTVFTSEQGGREGVANIKTESGVSVNHSSLLSSTKQQQHVNNVSVIQCGPALVSAVKVKSEPGGPPLILATTTPDQLGSEGYQKAPPPLGSGGEEKGRPEGEQQTTPAKLEEKGRPEGEKQTTPAKLEEKGRLEGEQQITPAKLEEKGRLEGEQQTTPAKLEEKGRPEGEKQTTSAKLEGEQQTTPAKLEEKGRPEGEQQTTPAKLEEKGRPEGEKQTTPAKLEDKPKSHLADVSQGTEKAQPHSIPTKNTKSQDYKEHVYSIGKKMKEPVVVLNKLSSEELKSMSRLPKFGDVGHNTKPASHAEAAKNSSTGSGSSRNSRRGGRDSSRYREVTSESESEDDDKKKPNKYFKNREREREEKKKKDKADRKRNRGNSEDDEYDPEQESKRRRKGGSRENADDDDDEEDSDYEGGKTTQRRSAAPPPLAPKKVTYSNKRIERKLCPQTEKLSVEELMETNVYQRFNRAAEKIFDNTEDLDLNAEIEEDGDVPQEYLIPKYELTDLCSEAAKLKSLGAMAIVPPERLVRLLNILEKNIRDGAKVTPIIDEDDEDDDKLWMELVMERILRGMDASLTALYIMTASSMSKRVYLEDVIERCVQFIKFQLSNTIYPSFDTVYRIDSKRDGYVGNKRKRNQCKDVRDRNILGLYNKLHEAVGLLADLLSIQTLTDTTVLQLSSLGVGPFFVENVPELQLSALRLVTKVFAKYNKHRRLLLDDILASIARLPNSKRSLRTYRLNSDESIQMLTALVLQLIQCVVELPEELSQNSSSSGKSDSNHSQNSKDSKDAKVNEKKEVRMDRDVLVSTRYETAMSTAYSFLSVFLQKTGSRSEEIDYRPLFENFVQDLLVTVNKPEWPAAELLLSLLGKLLVQKFSNKTTDMTLRVSSLDCLGVVAAKLRRDAVSSHLQLERINAIIQEVKEEENRDAPMLEDGSPPAENGTVTNTKKNKKKQKSATVRDSDGVVVDEEEERTMFLQRVLLDWLAVNSSSDTALVHARHFYIGQWYREAYSEIMRQRHGPLPQPSGRKSGSHNKKKRKRRADDSEEESEDSEDEDDEDEKNQLDEALVAEVTQLTERRKLFLLTKVPAFPPASPGAKTQTLQTHIGYENAELITRYLASKRTFSQSFDVYLKQILRVLTESAIAVRTKAMKCLTMVVEADPGVLSRNDMQLGVHHSFLDHSTAVREAAVDLVGKFVLSRPEVLNTYYDMIAARILDTGVSVRKRVIKILKDICLECPDFNKIPEICVKMIRRINDEEGIKKLVQEVFQNMWFTPVRERPHLDETALLRKVNNITEVVVACRDTGLDWFEQLLHSMFKPREDKDDVTKVVSEPPKSLVTACKQIVDCLVRHILVLEEDSQLPQPQDSAQASVPPESGQTPQQQDPQPRTTTQRILACHKTLYLFAKIRPQLLVEHAITLQPYLAWRCRTQVDFAMIGTVARTLELVVPLMEHPSETFLSQLEEDAVKLILQHDATVITSCLALLGSIVNTVTKNYRLIKDCFNRYHCFIVDYKKLKEENPGSPKLESKKPLFRRALYTIGLLLKHFDLKDETVRCGLQDDITEKVFDTLMYFMDLSDMNLRYYALQALGFVCIRHYELMMGNRLKHLYHTLLLEPATNTRLRIQTLQNIETYLQEEEVRMIKQDQEWAKQKTRENLKEMCDVQSGMASAIIQIYLKQVLECVVSGCYQVRHSALRVIQLVLAQGLVHPVQIVPYLVCMSTDCEEAVAHSADKQLQDIEKKYPGFIGMKAMQGFRLSYRLHSLIQNAPPTRGFRTKEGEHPSALNGFLYSIMRSTKQHRRAVAFSLLKQFEEQARTSLTELLFIADNLAYFPYQVLDEPLFIIHHIDIMISVTGSNLLQAFRDALLPSPTAEMKINPETGQPEYVDDLDDEEDVEVFLSRLPPSLTPLHECINASQGCLLLLMLKDYLKEIYGITDGRIGQYSPSDTTKQYEKGASRKSTAKFNPKGILKRLKEEPEQQLEGEDDLRPKIDLINQYLNFKALMLKIDPDDDDDSDLDMPKKSFQNESHTPMNTRSLRGHQNTSEVSCLPGTHDGWKDQPKGAEITTTEVLNSSGGAAGMVVENKLKGGDDDVVEITPTTRHSPIKPITIRASQVLPPARGEHRRSHHHHHHHHHRSTSHRSSSAHKKHKKKKKRKRISDSEDDDSEYSDPDFLV</sequence>
<evidence type="ECO:0000256" key="2">
    <source>
        <dbReference type="ARBA" id="ARBA00009252"/>
    </source>
</evidence>
<dbReference type="GO" id="GO:0003682">
    <property type="term" value="F:chromatin binding"/>
    <property type="evidence" value="ECO:0007669"/>
    <property type="project" value="TreeGrafter"/>
</dbReference>
<dbReference type="Pfam" id="PF12830">
    <property type="entry name" value="Nipped-B_C"/>
    <property type="match status" value="1"/>
</dbReference>
<dbReference type="SUPFAM" id="SSF48371">
    <property type="entry name" value="ARM repeat"/>
    <property type="match status" value="1"/>
</dbReference>
<feature type="compositionally biased region" description="Basic and acidic residues" evidence="7">
    <location>
        <begin position="219"/>
        <end position="245"/>
    </location>
</feature>
<evidence type="ECO:0000259" key="8">
    <source>
        <dbReference type="Pfam" id="PF12830"/>
    </source>
</evidence>
<comment type="subcellular location">
    <subcellularLocation>
        <location evidence="1 6">Nucleus</location>
    </subcellularLocation>
</comment>
<dbReference type="GO" id="GO:0010468">
    <property type="term" value="P:regulation of gene expression"/>
    <property type="evidence" value="ECO:0007669"/>
    <property type="project" value="InterPro"/>
</dbReference>
<dbReference type="Gene3D" id="1.25.10.10">
    <property type="entry name" value="Leucine-rich Repeat Variant"/>
    <property type="match status" value="1"/>
</dbReference>
<feature type="compositionally biased region" description="Low complexity" evidence="7">
    <location>
        <begin position="873"/>
        <end position="888"/>
    </location>
</feature>
<dbReference type="PANTHER" id="PTHR21704">
    <property type="entry name" value="NIPPED-B-LIKE PROTEIN DELANGIN SCC2-RELATED"/>
    <property type="match status" value="1"/>
</dbReference>
<evidence type="ECO:0000256" key="6">
    <source>
        <dbReference type="RuleBase" id="RU364107"/>
    </source>
</evidence>
<proteinExistence type="inferred from homology"/>
<keyword evidence="5 6" id="KW-0131">Cell cycle</keyword>
<dbReference type="GO" id="GO:1990414">
    <property type="term" value="P:replication-born double-strand break repair via sister chromatid exchange"/>
    <property type="evidence" value="ECO:0007669"/>
    <property type="project" value="TreeGrafter"/>
</dbReference>
<feature type="compositionally biased region" description="Basic residues" evidence="7">
    <location>
        <begin position="1135"/>
        <end position="1145"/>
    </location>
</feature>
<dbReference type="InterPro" id="IPR016024">
    <property type="entry name" value="ARM-type_fold"/>
</dbReference>
<dbReference type="GO" id="GO:0071169">
    <property type="term" value="P:establishment of protein localization to chromatin"/>
    <property type="evidence" value="ECO:0007669"/>
    <property type="project" value="TreeGrafter"/>
</dbReference>
<feature type="compositionally biased region" description="Basic residues" evidence="7">
    <location>
        <begin position="2225"/>
        <end position="2260"/>
    </location>
</feature>
<feature type="compositionally biased region" description="Basic and acidic residues" evidence="7">
    <location>
        <begin position="298"/>
        <end position="307"/>
    </location>
</feature>
<dbReference type="GO" id="GO:0140588">
    <property type="term" value="P:chromatin looping"/>
    <property type="evidence" value="ECO:0007669"/>
    <property type="project" value="InterPro"/>
</dbReference>